<dbReference type="PANTHER" id="PTHR45436">
    <property type="entry name" value="SENSOR HISTIDINE KINASE YKOH"/>
    <property type="match status" value="1"/>
</dbReference>
<evidence type="ECO:0000256" key="1">
    <source>
        <dbReference type="ARBA" id="ARBA00000085"/>
    </source>
</evidence>
<reference evidence="18" key="1">
    <citation type="submission" date="2016-08" db="EMBL/GenBank/DDBJ databases">
        <title>Complete Genome Seqeunce of Paenibacillus sp. nov. IHBB 9852 from high altitute lake of Indian trans-Himalayas.</title>
        <authorList>
            <person name="Kiran S."/>
            <person name="Swarnkar M.K."/>
            <person name="Rana A."/>
            <person name="Tewari R."/>
            <person name="Gulati A."/>
        </authorList>
    </citation>
    <scope>NUCLEOTIDE SEQUENCE [LARGE SCALE GENOMIC DNA]</scope>
    <source>
        <strain evidence="18">IHBB 9852</strain>
    </source>
</reference>
<dbReference type="PANTHER" id="PTHR45436:SF5">
    <property type="entry name" value="SENSOR HISTIDINE KINASE TRCS"/>
    <property type="match status" value="1"/>
</dbReference>
<dbReference type="InterPro" id="IPR003660">
    <property type="entry name" value="HAMP_dom"/>
</dbReference>
<dbReference type="InterPro" id="IPR004358">
    <property type="entry name" value="Sig_transdc_His_kin-like_C"/>
</dbReference>
<keyword evidence="7 15" id="KW-0812">Transmembrane</keyword>
<evidence type="ECO:0000256" key="9">
    <source>
        <dbReference type="ARBA" id="ARBA00022777"/>
    </source>
</evidence>
<evidence type="ECO:0000256" key="15">
    <source>
        <dbReference type="SAM" id="Phobius"/>
    </source>
</evidence>
<dbReference type="SMART" id="SM00304">
    <property type="entry name" value="HAMP"/>
    <property type="match status" value="1"/>
</dbReference>
<dbReference type="FunFam" id="1.10.287.130:FF:000001">
    <property type="entry name" value="Two-component sensor histidine kinase"/>
    <property type="match status" value="1"/>
</dbReference>
<dbReference type="SMART" id="SM00388">
    <property type="entry name" value="HisKA"/>
    <property type="match status" value="1"/>
</dbReference>
<feature type="transmembrane region" description="Helical" evidence="15">
    <location>
        <begin position="21"/>
        <end position="45"/>
    </location>
</feature>
<dbReference type="Pfam" id="PF02518">
    <property type="entry name" value="HATPase_c"/>
    <property type="match status" value="1"/>
</dbReference>
<evidence type="ECO:0000256" key="10">
    <source>
        <dbReference type="ARBA" id="ARBA00022840"/>
    </source>
</evidence>
<dbReference type="AlphaFoldDB" id="A0A1B2DZ49"/>
<dbReference type="SUPFAM" id="SSF47384">
    <property type="entry name" value="Homodimeric domain of signal transducing histidine kinase"/>
    <property type="match status" value="1"/>
</dbReference>
<keyword evidence="12" id="KW-0902">Two-component regulatory system</keyword>
<dbReference type="CDD" id="cd00082">
    <property type="entry name" value="HisKA"/>
    <property type="match status" value="1"/>
</dbReference>
<dbReference type="EC" id="2.7.13.3" evidence="3"/>
<dbReference type="Gene3D" id="1.10.287.130">
    <property type="match status" value="1"/>
</dbReference>
<proteinExistence type="predicted"/>
<name>A0A1B2DZ49_9BACL</name>
<dbReference type="InterPro" id="IPR050428">
    <property type="entry name" value="TCS_sensor_his_kinase"/>
</dbReference>
<dbReference type="FunFam" id="3.30.565.10:FF:000006">
    <property type="entry name" value="Sensor histidine kinase WalK"/>
    <property type="match status" value="1"/>
</dbReference>
<feature type="transmembrane region" description="Helical" evidence="15">
    <location>
        <begin position="216"/>
        <end position="237"/>
    </location>
</feature>
<sequence>MSRQQQVKRRLRLRGPGSLRMQLLSRSLLVLAVLLILIGTLQYVWMKNAMLQNQAEALTLQLRAIPREIWDPDPDNAARHAMPRPGTDNTADETTDESNGSAGNAGKGWTTPPRSERPLMFLPNMSLARIETNGSHTDLSSDSSGRTAPKLSSDTYSQILQEFQEHRPVKYKVVDDADGNEQLIVFRPLGGPESLTGLLQLGIDTDALHAVLMRQLIIFALLALLAMAGGAALYLPLLRRTLLPLNRIVDTVKSTDAGNLAERFPASQGQQEIDRLAESFNGMLERLEHAFEAEREAKEHMRRFVADASHELRTPLTSIHGFLEVLLRGAADHPEQLHAALSSMHGESRRMKKLVEDLLLLAKLDQRPKLQVQQARLDQLLREMEPHLRMLARNRTAAFQTLPVQGRCDPDKLKQVVYNLFQNAVQHTDPSDGVITVSLKQQGDRAVLTVSDNGPGIPEEHLPHLFERFYRIDRSRARIQGGAGLGLAIAHSIMAAHDGSLSVASTLGEGTAFCAEWPSE</sequence>
<evidence type="ECO:0000256" key="6">
    <source>
        <dbReference type="ARBA" id="ARBA00022679"/>
    </source>
</evidence>
<dbReference type="Gene3D" id="3.30.565.10">
    <property type="entry name" value="Histidine kinase-like ATPase, C-terminal domain"/>
    <property type="match status" value="1"/>
</dbReference>
<dbReference type="InterPro" id="IPR036890">
    <property type="entry name" value="HATPase_C_sf"/>
</dbReference>
<dbReference type="SUPFAM" id="SSF55874">
    <property type="entry name" value="ATPase domain of HSP90 chaperone/DNA topoisomerase II/histidine kinase"/>
    <property type="match status" value="1"/>
</dbReference>
<evidence type="ECO:0000256" key="14">
    <source>
        <dbReference type="SAM" id="MobiDB-lite"/>
    </source>
</evidence>
<dbReference type="SMART" id="SM00387">
    <property type="entry name" value="HATPase_c"/>
    <property type="match status" value="1"/>
</dbReference>
<protein>
    <recommendedName>
        <fullName evidence="3">histidine kinase</fullName>
        <ecNumber evidence="3">2.7.13.3</ecNumber>
    </recommendedName>
</protein>
<gene>
    <name evidence="18" type="ORF">BBD41_10745</name>
</gene>
<dbReference type="Pfam" id="PF00672">
    <property type="entry name" value="HAMP"/>
    <property type="match status" value="1"/>
</dbReference>
<keyword evidence="4" id="KW-1003">Cell membrane</keyword>
<evidence type="ECO:0000256" key="13">
    <source>
        <dbReference type="ARBA" id="ARBA00023136"/>
    </source>
</evidence>
<dbReference type="Gene3D" id="6.10.340.10">
    <property type="match status" value="1"/>
</dbReference>
<evidence type="ECO:0000256" key="4">
    <source>
        <dbReference type="ARBA" id="ARBA00022475"/>
    </source>
</evidence>
<organism evidence="18">
    <name type="scientific">Paenibacillus ihbetae</name>
    <dbReference type="NCBI Taxonomy" id="1870820"/>
    <lineage>
        <taxon>Bacteria</taxon>
        <taxon>Bacillati</taxon>
        <taxon>Bacillota</taxon>
        <taxon>Bacilli</taxon>
        <taxon>Bacillales</taxon>
        <taxon>Paenibacillaceae</taxon>
        <taxon>Paenibacillus</taxon>
    </lineage>
</organism>
<dbReference type="PROSITE" id="PS50885">
    <property type="entry name" value="HAMP"/>
    <property type="match status" value="1"/>
</dbReference>
<dbReference type="CDD" id="cd06225">
    <property type="entry name" value="HAMP"/>
    <property type="match status" value="1"/>
</dbReference>
<dbReference type="InterPro" id="IPR005467">
    <property type="entry name" value="His_kinase_dom"/>
</dbReference>
<accession>A0A1B2DZ49</accession>
<keyword evidence="11 15" id="KW-1133">Transmembrane helix</keyword>
<feature type="domain" description="Histidine kinase" evidence="16">
    <location>
        <begin position="307"/>
        <end position="520"/>
    </location>
</feature>
<dbReference type="GO" id="GO:0000155">
    <property type="term" value="F:phosphorelay sensor kinase activity"/>
    <property type="evidence" value="ECO:0007669"/>
    <property type="project" value="InterPro"/>
</dbReference>
<keyword evidence="13 15" id="KW-0472">Membrane</keyword>
<dbReference type="KEGG" id="pib:BBD41_10745"/>
<evidence type="ECO:0000256" key="2">
    <source>
        <dbReference type="ARBA" id="ARBA00004651"/>
    </source>
</evidence>
<dbReference type="PROSITE" id="PS50109">
    <property type="entry name" value="HIS_KIN"/>
    <property type="match status" value="1"/>
</dbReference>
<evidence type="ECO:0000313" key="18">
    <source>
        <dbReference type="EMBL" id="ANY73026.1"/>
    </source>
</evidence>
<dbReference type="EMBL" id="CP016809">
    <property type="protein sequence ID" value="ANY73026.1"/>
    <property type="molecule type" value="Genomic_DNA"/>
</dbReference>
<dbReference type="GO" id="GO:0005886">
    <property type="term" value="C:plasma membrane"/>
    <property type="evidence" value="ECO:0007669"/>
    <property type="project" value="UniProtKB-SubCell"/>
</dbReference>
<dbReference type="PRINTS" id="PR00344">
    <property type="entry name" value="BCTRLSENSOR"/>
</dbReference>
<dbReference type="Pfam" id="PF00512">
    <property type="entry name" value="HisKA"/>
    <property type="match status" value="1"/>
</dbReference>
<feature type="domain" description="HAMP" evidence="17">
    <location>
        <begin position="239"/>
        <end position="292"/>
    </location>
</feature>
<dbReference type="InterPro" id="IPR003594">
    <property type="entry name" value="HATPase_dom"/>
</dbReference>
<dbReference type="SUPFAM" id="SSF158472">
    <property type="entry name" value="HAMP domain-like"/>
    <property type="match status" value="1"/>
</dbReference>
<comment type="catalytic activity">
    <reaction evidence="1">
        <text>ATP + protein L-histidine = ADP + protein N-phospho-L-histidine.</text>
        <dbReference type="EC" id="2.7.13.3"/>
    </reaction>
</comment>
<keyword evidence="5" id="KW-0597">Phosphoprotein</keyword>
<dbReference type="CDD" id="cd00075">
    <property type="entry name" value="HATPase"/>
    <property type="match status" value="1"/>
</dbReference>
<evidence type="ECO:0000256" key="11">
    <source>
        <dbReference type="ARBA" id="ARBA00022989"/>
    </source>
</evidence>
<keyword evidence="8" id="KW-0547">Nucleotide-binding</keyword>
<keyword evidence="10" id="KW-0067">ATP-binding</keyword>
<evidence type="ECO:0000256" key="5">
    <source>
        <dbReference type="ARBA" id="ARBA00022553"/>
    </source>
</evidence>
<dbReference type="RefSeq" id="WP_099477589.1">
    <property type="nucleotide sequence ID" value="NZ_CP016809.1"/>
</dbReference>
<evidence type="ECO:0000256" key="12">
    <source>
        <dbReference type="ARBA" id="ARBA00023012"/>
    </source>
</evidence>
<evidence type="ECO:0000256" key="3">
    <source>
        <dbReference type="ARBA" id="ARBA00012438"/>
    </source>
</evidence>
<dbReference type="InterPro" id="IPR003661">
    <property type="entry name" value="HisK_dim/P_dom"/>
</dbReference>
<feature type="region of interest" description="Disordered" evidence="14">
    <location>
        <begin position="71"/>
        <end position="116"/>
    </location>
</feature>
<dbReference type="GO" id="GO:0005524">
    <property type="term" value="F:ATP binding"/>
    <property type="evidence" value="ECO:0007669"/>
    <property type="project" value="UniProtKB-KW"/>
</dbReference>
<evidence type="ECO:0000259" key="17">
    <source>
        <dbReference type="PROSITE" id="PS50885"/>
    </source>
</evidence>
<evidence type="ECO:0000256" key="8">
    <source>
        <dbReference type="ARBA" id="ARBA00022741"/>
    </source>
</evidence>
<keyword evidence="6" id="KW-0808">Transferase</keyword>
<keyword evidence="9 18" id="KW-0418">Kinase</keyword>
<evidence type="ECO:0000256" key="7">
    <source>
        <dbReference type="ARBA" id="ARBA00022692"/>
    </source>
</evidence>
<comment type="subcellular location">
    <subcellularLocation>
        <location evidence="2">Cell membrane</location>
        <topology evidence="2">Multi-pass membrane protein</topology>
    </subcellularLocation>
</comment>
<dbReference type="InterPro" id="IPR036097">
    <property type="entry name" value="HisK_dim/P_sf"/>
</dbReference>
<evidence type="ECO:0000259" key="16">
    <source>
        <dbReference type="PROSITE" id="PS50109"/>
    </source>
</evidence>